<protein>
    <recommendedName>
        <fullName evidence="4">DUF2141 domain-containing protein</fullName>
    </recommendedName>
</protein>
<organism evidence="2 3">
    <name type="scientific">Sphingomonas glacialis</name>
    <dbReference type="NCBI Taxonomy" id="658225"/>
    <lineage>
        <taxon>Bacteria</taxon>
        <taxon>Pseudomonadati</taxon>
        <taxon>Pseudomonadota</taxon>
        <taxon>Alphaproteobacteria</taxon>
        <taxon>Sphingomonadales</taxon>
        <taxon>Sphingomonadaceae</taxon>
        <taxon>Sphingomonas</taxon>
    </lineage>
</organism>
<evidence type="ECO:0008006" key="4">
    <source>
        <dbReference type="Google" id="ProtNLM"/>
    </source>
</evidence>
<dbReference type="InterPro" id="IPR018673">
    <property type="entry name" value="DUF2141"/>
</dbReference>
<name>A0ABQ3LXZ2_9SPHN</name>
<dbReference type="EMBL" id="BNAQ01000004">
    <property type="protein sequence ID" value="GHH21429.1"/>
    <property type="molecule type" value="Genomic_DNA"/>
</dbReference>
<comment type="caution">
    <text evidence="2">The sequence shown here is derived from an EMBL/GenBank/DDBJ whole genome shotgun (WGS) entry which is preliminary data.</text>
</comment>
<proteinExistence type="predicted"/>
<evidence type="ECO:0000313" key="3">
    <source>
        <dbReference type="Proteomes" id="UP000652430"/>
    </source>
</evidence>
<evidence type="ECO:0000256" key="1">
    <source>
        <dbReference type="SAM" id="SignalP"/>
    </source>
</evidence>
<keyword evidence="3" id="KW-1185">Reference proteome</keyword>
<evidence type="ECO:0000313" key="2">
    <source>
        <dbReference type="EMBL" id="GHH21429.1"/>
    </source>
</evidence>
<feature type="chain" id="PRO_5046064971" description="DUF2141 domain-containing protein" evidence="1">
    <location>
        <begin position="29"/>
        <end position="179"/>
    </location>
</feature>
<dbReference type="Proteomes" id="UP000652430">
    <property type="component" value="Unassembled WGS sequence"/>
</dbReference>
<accession>A0ABQ3LXZ2</accession>
<feature type="signal peptide" evidence="1">
    <location>
        <begin position="1"/>
        <end position="28"/>
    </location>
</feature>
<reference evidence="3" key="1">
    <citation type="journal article" date="2019" name="Int. J. Syst. Evol. Microbiol.">
        <title>The Global Catalogue of Microorganisms (GCM) 10K type strain sequencing project: providing services to taxonomists for standard genome sequencing and annotation.</title>
        <authorList>
            <consortium name="The Broad Institute Genomics Platform"/>
            <consortium name="The Broad Institute Genome Sequencing Center for Infectious Disease"/>
            <person name="Wu L."/>
            <person name="Ma J."/>
        </authorList>
    </citation>
    <scope>NUCLEOTIDE SEQUENCE [LARGE SCALE GENOMIC DNA]</scope>
    <source>
        <strain evidence="3">CGMCC 1.8957</strain>
    </source>
</reference>
<gene>
    <name evidence="2" type="ORF">GCM10008023_30430</name>
</gene>
<sequence length="179" mass="19333">MGLTMKTILNLAMGVCGAMLALPSVAQAGGIMGTDAAHCSSGKGPAIQVNVLDLKDRRGQLKLELYPANDADFMRSDTELLAEGKVFRRVTVDAPVAGQVAMCIRVPHPGRYALLFLHSRRAQDKFDFWQDGVGLRSNTRIGRARPPLANATVEVGNGVSVLDIETQYLRGLRGFSPLR</sequence>
<dbReference type="Pfam" id="PF09912">
    <property type="entry name" value="DUF2141"/>
    <property type="match status" value="1"/>
</dbReference>
<keyword evidence="1" id="KW-0732">Signal</keyword>